<dbReference type="AlphaFoldDB" id="A0A261Y889"/>
<organism evidence="4 5">
    <name type="scientific">Bifiguratus adelaidae</name>
    <dbReference type="NCBI Taxonomy" id="1938954"/>
    <lineage>
        <taxon>Eukaryota</taxon>
        <taxon>Fungi</taxon>
        <taxon>Fungi incertae sedis</taxon>
        <taxon>Mucoromycota</taxon>
        <taxon>Mucoromycotina</taxon>
        <taxon>Endogonomycetes</taxon>
        <taxon>Endogonales</taxon>
        <taxon>Endogonales incertae sedis</taxon>
        <taxon>Bifiguratus</taxon>
    </lineage>
</organism>
<reference evidence="4 5" key="1">
    <citation type="journal article" date="2017" name="Mycologia">
        <title>Bifiguratus adelaidae, gen. et sp. nov., a new member of Mucoromycotina in endophytic and soil-dwelling habitats.</title>
        <authorList>
            <person name="Torres-Cruz T.J."/>
            <person name="Billingsley Tobias T.L."/>
            <person name="Almatruk M."/>
            <person name="Hesse C."/>
            <person name="Kuske C.R."/>
            <person name="Desiro A."/>
            <person name="Benucci G.M."/>
            <person name="Bonito G."/>
            <person name="Stajich J.E."/>
            <person name="Dunlap C."/>
            <person name="Arnold A.E."/>
            <person name="Porras-Alfaro A."/>
        </authorList>
    </citation>
    <scope>NUCLEOTIDE SEQUENCE [LARGE SCALE GENOMIC DNA]</scope>
    <source>
        <strain evidence="4 5">AZ0501</strain>
    </source>
</reference>
<keyword evidence="2" id="KW-0472">Membrane</keyword>
<evidence type="ECO:0000256" key="3">
    <source>
        <dbReference type="SAM" id="SignalP"/>
    </source>
</evidence>
<protein>
    <recommendedName>
        <fullName evidence="6">Mid2 domain-containing protein</fullName>
    </recommendedName>
</protein>
<keyword evidence="3" id="KW-0732">Signal</keyword>
<sequence length="446" mass="47419">MTRPTHRARWLVATLLCLISAVSASPREYSLSKRVAPTCDASATTSICSPTSGQLWYNGTTQYVAWNTLQPAYVTNPQIDIYFYHIANLQYYPALSFHSIATTQGSLTVQIDDTWFVNLTTTGTDTTNTTFSMWVYIVPAGSINVTSMLQDPNLLSPKGVGFGLVGPAQEPGASAVSSSSGALVPSAIEFGPASSTSSASSSSSASNPSNNTEGHSDPQAWLIGVIVAVCVAAVFAAIATFFFVRAFRRRHVGGKCDVINPEGDPVAGGAMNEKGNATAMEHRSTTPMAETAGLVGAAAVTEPKSAYVHNRSDTFPSVSDRDFGSIRSNTPFIPSKNVSSQLPSNPNIGELGATGTSSNEALPSSSQTYTTLTRKLSASALSSTDAMLIADTFRQRMRKPTWNDDTRTYDNATQDTLTTDLDNEITSDEEDDDEGLGNVVRRVGSR</sequence>
<evidence type="ECO:0000313" key="5">
    <source>
        <dbReference type="Proteomes" id="UP000242875"/>
    </source>
</evidence>
<dbReference type="OrthoDB" id="2278929at2759"/>
<feature type="signal peptide" evidence="3">
    <location>
        <begin position="1"/>
        <end position="24"/>
    </location>
</feature>
<feature type="compositionally biased region" description="Polar residues" evidence="1">
    <location>
        <begin position="354"/>
        <end position="366"/>
    </location>
</feature>
<feature type="compositionally biased region" description="Polar residues" evidence="1">
    <location>
        <begin position="409"/>
        <end position="420"/>
    </location>
</feature>
<comment type="caution">
    <text evidence="4">The sequence shown here is derived from an EMBL/GenBank/DDBJ whole genome shotgun (WGS) entry which is preliminary data.</text>
</comment>
<evidence type="ECO:0000256" key="2">
    <source>
        <dbReference type="SAM" id="Phobius"/>
    </source>
</evidence>
<feature type="chain" id="PRO_5012401922" description="Mid2 domain-containing protein" evidence="3">
    <location>
        <begin position="25"/>
        <end position="446"/>
    </location>
</feature>
<feature type="region of interest" description="Disordered" evidence="1">
    <location>
        <begin position="195"/>
        <end position="215"/>
    </location>
</feature>
<feature type="region of interest" description="Disordered" evidence="1">
    <location>
        <begin position="401"/>
        <end position="446"/>
    </location>
</feature>
<name>A0A261Y889_9FUNG</name>
<evidence type="ECO:0000256" key="1">
    <source>
        <dbReference type="SAM" id="MobiDB-lite"/>
    </source>
</evidence>
<evidence type="ECO:0000313" key="4">
    <source>
        <dbReference type="EMBL" id="OZJ06813.1"/>
    </source>
</evidence>
<keyword evidence="2" id="KW-1133">Transmembrane helix</keyword>
<gene>
    <name evidence="4" type="ORF">BZG36_00003</name>
</gene>
<feature type="compositionally biased region" description="Low complexity" evidence="1">
    <location>
        <begin position="195"/>
        <end position="212"/>
    </location>
</feature>
<proteinExistence type="predicted"/>
<feature type="compositionally biased region" description="Polar residues" evidence="1">
    <location>
        <begin position="332"/>
        <end position="347"/>
    </location>
</feature>
<keyword evidence="2" id="KW-0812">Transmembrane</keyword>
<accession>A0A261Y889</accession>
<evidence type="ECO:0008006" key="6">
    <source>
        <dbReference type="Google" id="ProtNLM"/>
    </source>
</evidence>
<feature type="region of interest" description="Disordered" evidence="1">
    <location>
        <begin position="332"/>
        <end position="366"/>
    </location>
</feature>
<dbReference type="EMBL" id="MVBO01000001">
    <property type="protein sequence ID" value="OZJ06813.1"/>
    <property type="molecule type" value="Genomic_DNA"/>
</dbReference>
<feature type="transmembrane region" description="Helical" evidence="2">
    <location>
        <begin position="220"/>
        <end position="244"/>
    </location>
</feature>
<feature type="compositionally biased region" description="Acidic residues" evidence="1">
    <location>
        <begin position="421"/>
        <end position="435"/>
    </location>
</feature>
<keyword evidence="5" id="KW-1185">Reference proteome</keyword>
<dbReference type="Proteomes" id="UP000242875">
    <property type="component" value="Unassembled WGS sequence"/>
</dbReference>